<dbReference type="PANTHER" id="PTHR45339">
    <property type="entry name" value="HYBRID SIGNAL TRANSDUCTION HISTIDINE KINASE J"/>
    <property type="match status" value="1"/>
</dbReference>
<protein>
    <recommendedName>
        <fullName evidence="17">Circadian input-output histidine kinase CikA</fullName>
        <ecNumber evidence="4">2.7.13.3</ecNumber>
    </recommendedName>
    <alternativeName>
        <fullName evidence="16">Sensory/regulatory protein RpfC</fullName>
    </alternativeName>
</protein>
<dbReference type="Pfam" id="PF02518">
    <property type="entry name" value="HATPase_c"/>
    <property type="match status" value="1"/>
</dbReference>
<evidence type="ECO:0000256" key="18">
    <source>
        <dbReference type="PROSITE-ProRule" id="PRU00110"/>
    </source>
</evidence>
<dbReference type="InterPro" id="IPR003661">
    <property type="entry name" value="HisK_dim/P_dom"/>
</dbReference>
<dbReference type="Pfam" id="PF00072">
    <property type="entry name" value="Response_reg"/>
    <property type="match status" value="2"/>
</dbReference>
<feature type="modified residue" description="4-aspartylphosphate" evidence="19">
    <location>
        <position position="1245"/>
    </location>
</feature>
<evidence type="ECO:0000256" key="17">
    <source>
        <dbReference type="ARBA" id="ARBA00074306"/>
    </source>
</evidence>
<feature type="transmembrane region" description="Helical" evidence="22">
    <location>
        <begin position="136"/>
        <end position="162"/>
    </location>
</feature>
<dbReference type="GO" id="GO:0005886">
    <property type="term" value="C:plasma membrane"/>
    <property type="evidence" value="ECO:0007669"/>
    <property type="project" value="UniProtKB-SubCell"/>
</dbReference>
<dbReference type="Gene3D" id="3.30.565.10">
    <property type="entry name" value="Histidine kinase-like ATPase, C-terminal domain"/>
    <property type="match status" value="1"/>
</dbReference>
<dbReference type="PRINTS" id="PR00344">
    <property type="entry name" value="BCTRLSENSOR"/>
</dbReference>
<feature type="region of interest" description="Disordered" evidence="21">
    <location>
        <begin position="247"/>
        <end position="292"/>
    </location>
</feature>
<dbReference type="CDD" id="cd00130">
    <property type="entry name" value="PAS"/>
    <property type="match status" value="3"/>
</dbReference>
<feature type="domain" description="PAS" evidence="25">
    <location>
        <begin position="652"/>
        <end position="722"/>
    </location>
</feature>
<dbReference type="Pfam" id="PF08447">
    <property type="entry name" value="PAS_3"/>
    <property type="match status" value="3"/>
</dbReference>
<dbReference type="Pfam" id="PF03707">
    <property type="entry name" value="MHYT"/>
    <property type="match status" value="1"/>
</dbReference>
<evidence type="ECO:0000256" key="11">
    <source>
        <dbReference type="ARBA" id="ARBA00022840"/>
    </source>
</evidence>
<dbReference type="SMART" id="SM00448">
    <property type="entry name" value="REC"/>
    <property type="match status" value="2"/>
</dbReference>
<dbReference type="EMBL" id="CP159837">
    <property type="protein sequence ID" value="XCM39398.1"/>
    <property type="molecule type" value="Genomic_DNA"/>
</dbReference>
<keyword evidence="13" id="KW-0902">Two-component regulatory system</keyword>
<feature type="modified residue" description="Phosphohistidine" evidence="18">
    <location>
        <position position="1634"/>
    </location>
</feature>
<feature type="transmembrane region" description="Helical" evidence="22">
    <location>
        <begin position="44"/>
        <end position="66"/>
    </location>
</feature>
<comment type="similarity">
    <text evidence="3">In the N-terminal section; belongs to the phytochrome family.</text>
</comment>
<gene>
    <name evidence="28" type="ORF">ABWT76_002321</name>
</gene>
<evidence type="ECO:0000256" key="8">
    <source>
        <dbReference type="ARBA" id="ARBA00022692"/>
    </source>
</evidence>
<sequence length="1692" mass="190852">MNDWWHHTLLGDQSILIILSILIGAQASYTALQGQRKLLPGRWLPSLAMGLGIWAIALTGLLGIQAPRESEYLWLIILSLGVAIAASGLALSPLADPSIESSPIRLFHQGIFWTGAIAIPHYLILGLSATLADSNIIYQCNLWLLLLGLGLTTGLSALSLSLGDEKIPWTRAGLLTAAILGEQTLTNAAIQILPNPVLPNPALDHQVFFTFTLKGSWVISQPLVIEAIAVATVIIVSLMLATVKGNPIKSGQDEERKEDRGERKEDRGERIEDREERIEDREERKEDRGERIEDRGERIEAIGERIEAIGERIEKTGESEPLPGSDRSSHLLTKSVQLESRIAAQTAELAAAKLSLEVEIAQRQKMEATLQQTQQHYQTLAQVAPVGIFHTNAKGQCLSVNDRWCEIARITSQEALGDGWINAIHPEDREAVFAEWDRAAQTNQVFRSEYRFLHEDGTETWVLGWIGAQRNPSGELLGYLGSITDISDLHRIEQQLQKSRQELEQRVEQRTTELAKATVALRDSQARLDGILASLDDVVWSVSTETFEYLYLSPALEGIYGRPASDFWQNPQLWLELIHPKDQAEVVKGSEELLKTGSKDVEYRILLPNGEVRWLRDRARIFYNDEGKAIRIDGIATDITNRKLMEETLQESDERFRKIFREGPLGMALIGLDDQFIQVNERLCDMVGYPQDELIRLTFADITYPDDLELDIQLAQRLFRGELPYYTLEKRYLKKNQEIVWINLTACVIRDEEETPVYYLAIIEDISDRKQSAARLEKEHQQLQQIITNAPVAMVMCDRELKVIAHSNQWLADYHLHGQSIIGQTLEQILPDMPVHWQQIQQRALQGEIINSPEEVVHQQNYLKMYLRLAVNPWYNPEGEIGGIVIATNRIDELVQAREIALDNARMKSEFLANMSHEIRTPMNGVLGMAGLLEQSQLNPEQQDFVQTIIISAENLLNIINDILDFSKLEAGQMPIEFIEFNLQQCIEEVTDLIAGSAYKKQLELVSWISRKIPKKLRGDAGRLRQILLNLVGNAVKFTQSGEVIVQAFLEAETETDIMVMFCVKDTGIGITPEKQKKLFQSFSQLDASITREYGGTGLGLAICQQLVKLMDGAIGVFSLGNFYPEPPKILQQIEFHHCWEKSCAENMVTVPKFCSENGSTFWFTARLQKISNPAENLTSIYPENNLNGLRILVVDDNDTNRKILRCQAQEWGMQVDEVNSGLEAMKLLELSVEKQQLYDVAILDMHMPTMDGETLGRLIHANPDFAPIKLIMMTSVNLPNAKERLEASVFSKYLVKPVKESRLRECLNELFPGKTTGAEITRNLENKLLENKSLENKSLENKSLENKSLENKSLENKSADQIGNREEYLEKIEEKNSRYDLGLSPLSSTPQSSDLGANLVGDIVGDILREDITGISEEFNENSTQFAEKFSPTILMVEDNAINQKVLQNQLKRLGYTNITIAANGQEALDLLETVSYDLVLMDCQMPVLDGYRATELIRQKEANGEHTVIIAMTAHAMKGDREKCLAAGMDDYLAKPIDLAKFAAMLKRWSEFLATNSKNQKQKIVQTESKLNNTRDIKDLINLARLEEISAGDWQFQEELLQAYLEDMEILQEKLHSAIASQDFTAIRSHAHTIKGASSNIGCLFVEEIASTLEQKSVQKESASVLMSLMDELENRLSYINDFFLNNFIK</sequence>
<dbReference type="InterPro" id="IPR003594">
    <property type="entry name" value="HATPase_dom"/>
</dbReference>
<dbReference type="NCBIfam" id="TIGR00229">
    <property type="entry name" value="sensory_box"/>
    <property type="match status" value="3"/>
</dbReference>
<evidence type="ECO:0000256" key="14">
    <source>
        <dbReference type="ARBA" id="ARBA00023136"/>
    </source>
</evidence>
<dbReference type="CDD" id="cd17546">
    <property type="entry name" value="REC_hyHK_CKI1_RcsC-like"/>
    <property type="match status" value="2"/>
</dbReference>
<evidence type="ECO:0000256" key="4">
    <source>
        <dbReference type="ARBA" id="ARBA00012438"/>
    </source>
</evidence>
<keyword evidence="6 19" id="KW-0597">Phosphoprotein</keyword>
<keyword evidence="14 22" id="KW-0472">Membrane</keyword>
<evidence type="ECO:0000256" key="22">
    <source>
        <dbReference type="SAM" id="Phobius"/>
    </source>
</evidence>
<dbReference type="InterPro" id="IPR011006">
    <property type="entry name" value="CheY-like_superfamily"/>
</dbReference>
<dbReference type="EC" id="2.7.13.3" evidence="4"/>
<comment type="catalytic activity">
    <reaction evidence="1">
        <text>ATP + protein L-histidine = ADP + protein N-phospho-L-histidine.</text>
        <dbReference type="EC" id="2.7.13.3"/>
    </reaction>
</comment>
<dbReference type="InterPro" id="IPR000700">
    <property type="entry name" value="PAS-assoc_C"/>
</dbReference>
<feature type="coiled-coil region" evidence="20">
    <location>
        <begin position="486"/>
        <end position="520"/>
    </location>
</feature>
<dbReference type="InterPro" id="IPR036641">
    <property type="entry name" value="HPT_dom_sf"/>
</dbReference>
<dbReference type="SMART" id="SM00387">
    <property type="entry name" value="HATPase_c"/>
    <property type="match status" value="1"/>
</dbReference>
<evidence type="ECO:0000256" key="6">
    <source>
        <dbReference type="ARBA" id="ARBA00022553"/>
    </source>
</evidence>
<feature type="domain" description="PAS" evidence="25">
    <location>
        <begin position="373"/>
        <end position="443"/>
    </location>
</feature>
<keyword evidence="12 22" id="KW-1133">Transmembrane helix</keyword>
<evidence type="ECO:0000256" key="13">
    <source>
        <dbReference type="ARBA" id="ARBA00023012"/>
    </source>
</evidence>
<evidence type="ECO:0000256" key="16">
    <source>
        <dbReference type="ARBA" id="ARBA00068150"/>
    </source>
</evidence>
<feature type="domain" description="PAS" evidence="25">
    <location>
        <begin position="524"/>
        <end position="597"/>
    </location>
</feature>
<proteinExistence type="inferred from homology"/>
<feature type="domain" description="PAC" evidence="26">
    <location>
        <begin position="726"/>
        <end position="778"/>
    </location>
</feature>
<dbReference type="Gene3D" id="3.30.450.20">
    <property type="entry name" value="PAS domain"/>
    <property type="match status" value="4"/>
</dbReference>
<dbReference type="CDD" id="cd00088">
    <property type="entry name" value="HPT"/>
    <property type="match status" value="1"/>
</dbReference>
<keyword evidence="8 22" id="KW-0812">Transmembrane</keyword>
<comment type="subunit">
    <text evidence="15">At low DSF concentrations, interacts with RpfF.</text>
</comment>
<dbReference type="PROSITE" id="PS50113">
    <property type="entry name" value="PAC"/>
    <property type="match status" value="3"/>
</dbReference>
<reference evidence="28" key="1">
    <citation type="submission" date="2024-07" db="EMBL/GenBank/DDBJ databases">
        <authorList>
            <person name="Kim Y.J."/>
            <person name="Jeong J.Y."/>
        </authorList>
    </citation>
    <scope>NUCLEOTIDE SEQUENCE</scope>
    <source>
        <strain evidence="28">GIHE-MW2</strain>
    </source>
</reference>
<dbReference type="InterPro" id="IPR036890">
    <property type="entry name" value="HATPase_C_sf"/>
</dbReference>
<feature type="transmembrane region" description="Helical" evidence="22">
    <location>
        <begin position="106"/>
        <end position="124"/>
    </location>
</feature>
<dbReference type="InterPro" id="IPR036097">
    <property type="entry name" value="HisK_dim/P_sf"/>
</dbReference>
<evidence type="ECO:0000313" key="28">
    <source>
        <dbReference type="EMBL" id="XCM39398.1"/>
    </source>
</evidence>
<organism evidence="28">
    <name type="scientific">Planktothricoides raciborskii GIHE-MW2</name>
    <dbReference type="NCBI Taxonomy" id="2792601"/>
    <lineage>
        <taxon>Bacteria</taxon>
        <taxon>Bacillati</taxon>
        <taxon>Cyanobacteriota</taxon>
        <taxon>Cyanophyceae</taxon>
        <taxon>Oscillatoriophycideae</taxon>
        <taxon>Oscillatoriales</taxon>
        <taxon>Oscillatoriaceae</taxon>
        <taxon>Planktothricoides</taxon>
    </lineage>
</organism>
<feature type="domain" description="PAC" evidence="26">
    <location>
        <begin position="446"/>
        <end position="498"/>
    </location>
</feature>
<accession>A0AAU8JMY8</accession>
<evidence type="ECO:0000256" key="12">
    <source>
        <dbReference type="ARBA" id="ARBA00022989"/>
    </source>
</evidence>
<evidence type="ECO:0000259" key="24">
    <source>
        <dbReference type="PROSITE" id="PS50110"/>
    </source>
</evidence>
<feature type="domain" description="Histidine kinase" evidence="23">
    <location>
        <begin position="914"/>
        <end position="1119"/>
    </location>
</feature>
<evidence type="ECO:0000256" key="10">
    <source>
        <dbReference type="ARBA" id="ARBA00022777"/>
    </source>
</evidence>
<feature type="transmembrane region" description="Helical" evidence="22">
    <location>
        <begin position="14"/>
        <end position="32"/>
    </location>
</feature>
<keyword evidence="20" id="KW-0175">Coiled coil</keyword>
<keyword evidence="9" id="KW-0547">Nucleotide-binding</keyword>
<keyword evidence="10" id="KW-0418">Kinase</keyword>
<feature type="domain" description="Response regulatory" evidence="24">
    <location>
        <begin position="1434"/>
        <end position="1552"/>
    </location>
</feature>
<dbReference type="GO" id="GO:0005524">
    <property type="term" value="F:ATP binding"/>
    <property type="evidence" value="ECO:0007669"/>
    <property type="project" value="UniProtKB-KW"/>
</dbReference>
<dbReference type="FunFam" id="1.10.287.130:FF:000002">
    <property type="entry name" value="Two-component osmosensing histidine kinase"/>
    <property type="match status" value="1"/>
</dbReference>
<evidence type="ECO:0000259" key="25">
    <source>
        <dbReference type="PROSITE" id="PS50112"/>
    </source>
</evidence>
<dbReference type="InterPro" id="IPR035965">
    <property type="entry name" value="PAS-like_dom_sf"/>
</dbReference>
<dbReference type="InterPro" id="IPR013655">
    <property type="entry name" value="PAS_fold_3"/>
</dbReference>
<evidence type="ECO:0000256" key="15">
    <source>
        <dbReference type="ARBA" id="ARBA00064003"/>
    </source>
</evidence>
<keyword evidence="5" id="KW-1003">Cell membrane</keyword>
<dbReference type="Gene3D" id="1.20.120.160">
    <property type="entry name" value="HPT domain"/>
    <property type="match status" value="1"/>
</dbReference>
<feature type="modified residue" description="4-aspartylphosphate" evidence="19">
    <location>
        <position position="1484"/>
    </location>
</feature>
<feature type="domain" description="Response regulatory" evidence="24">
    <location>
        <begin position="1191"/>
        <end position="1312"/>
    </location>
</feature>
<feature type="coiled-coil region" evidence="20">
    <location>
        <begin position="344"/>
        <end position="371"/>
    </location>
</feature>
<dbReference type="Pfam" id="PF08448">
    <property type="entry name" value="PAS_4"/>
    <property type="match status" value="1"/>
</dbReference>
<dbReference type="GO" id="GO:0000155">
    <property type="term" value="F:phosphorelay sensor kinase activity"/>
    <property type="evidence" value="ECO:0007669"/>
    <property type="project" value="InterPro"/>
</dbReference>
<dbReference type="Gene3D" id="3.40.50.2300">
    <property type="match status" value="2"/>
</dbReference>
<feature type="domain" description="PAC" evidence="26">
    <location>
        <begin position="599"/>
        <end position="651"/>
    </location>
</feature>
<keyword evidence="7" id="KW-0808">Transferase</keyword>
<dbReference type="PROSITE" id="PS50109">
    <property type="entry name" value="HIS_KIN"/>
    <property type="match status" value="1"/>
</dbReference>
<dbReference type="FunFam" id="3.30.565.10:FF:000010">
    <property type="entry name" value="Sensor histidine kinase RcsC"/>
    <property type="match status" value="1"/>
</dbReference>
<dbReference type="InterPro" id="IPR000014">
    <property type="entry name" value="PAS"/>
</dbReference>
<dbReference type="PROSITE" id="PS50110">
    <property type="entry name" value="RESPONSE_REGULATORY"/>
    <property type="match status" value="2"/>
</dbReference>
<dbReference type="SUPFAM" id="SSF52172">
    <property type="entry name" value="CheY-like"/>
    <property type="match status" value="2"/>
</dbReference>
<dbReference type="InterPro" id="IPR005330">
    <property type="entry name" value="MHYT_dom"/>
</dbReference>
<feature type="domain" description="HPt" evidence="27">
    <location>
        <begin position="1595"/>
        <end position="1686"/>
    </location>
</feature>
<name>A0AAU8JMY8_9CYAN</name>
<dbReference type="SUPFAM" id="SSF55874">
    <property type="entry name" value="ATPase domain of HSP90 chaperone/DNA topoisomerase II/histidine kinase"/>
    <property type="match status" value="1"/>
</dbReference>
<evidence type="ECO:0000259" key="27">
    <source>
        <dbReference type="PROSITE" id="PS50894"/>
    </source>
</evidence>
<dbReference type="SUPFAM" id="SSF55785">
    <property type="entry name" value="PYP-like sensor domain (PAS domain)"/>
    <property type="match status" value="4"/>
</dbReference>
<evidence type="ECO:0000256" key="2">
    <source>
        <dbReference type="ARBA" id="ARBA00004651"/>
    </source>
</evidence>
<evidence type="ECO:0000256" key="7">
    <source>
        <dbReference type="ARBA" id="ARBA00022679"/>
    </source>
</evidence>
<dbReference type="SMART" id="SM00091">
    <property type="entry name" value="PAS"/>
    <property type="match status" value="4"/>
</dbReference>
<dbReference type="InterPro" id="IPR001610">
    <property type="entry name" value="PAC"/>
</dbReference>
<evidence type="ECO:0000259" key="23">
    <source>
        <dbReference type="PROSITE" id="PS50109"/>
    </source>
</evidence>
<evidence type="ECO:0000256" key="21">
    <source>
        <dbReference type="SAM" id="MobiDB-lite"/>
    </source>
</evidence>
<evidence type="ECO:0000256" key="19">
    <source>
        <dbReference type="PROSITE-ProRule" id="PRU00169"/>
    </source>
</evidence>
<evidence type="ECO:0000259" key="26">
    <source>
        <dbReference type="PROSITE" id="PS50113"/>
    </source>
</evidence>
<dbReference type="SMART" id="SM00086">
    <property type="entry name" value="PAC"/>
    <property type="match status" value="3"/>
</dbReference>
<dbReference type="CDD" id="cd00082">
    <property type="entry name" value="HisKA"/>
    <property type="match status" value="1"/>
</dbReference>
<dbReference type="CDD" id="cd16922">
    <property type="entry name" value="HATPase_EvgS-ArcB-TorS-like"/>
    <property type="match status" value="1"/>
</dbReference>
<dbReference type="InterPro" id="IPR005467">
    <property type="entry name" value="His_kinase_dom"/>
</dbReference>
<dbReference type="SUPFAM" id="SSF47384">
    <property type="entry name" value="Homodimeric domain of signal transducing histidine kinase"/>
    <property type="match status" value="1"/>
</dbReference>
<dbReference type="SUPFAM" id="SSF47226">
    <property type="entry name" value="Histidine-containing phosphotransfer domain, HPT domain"/>
    <property type="match status" value="1"/>
</dbReference>
<comment type="subcellular location">
    <subcellularLocation>
        <location evidence="2">Cell membrane</location>
        <topology evidence="2">Multi-pass membrane protein</topology>
    </subcellularLocation>
</comment>
<dbReference type="Gene3D" id="1.10.287.130">
    <property type="match status" value="1"/>
</dbReference>
<feature type="compositionally biased region" description="Basic and acidic residues" evidence="21">
    <location>
        <begin position="251"/>
        <end position="292"/>
    </location>
</feature>
<evidence type="ECO:0000256" key="9">
    <source>
        <dbReference type="ARBA" id="ARBA00022741"/>
    </source>
</evidence>
<evidence type="ECO:0000256" key="5">
    <source>
        <dbReference type="ARBA" id="ARBA00022475"/>
    </source>
</evidence>
<dbReference type="InterPro" id="IPR001789">
    <property type="entry name" value="Sig_transdc_resp-reg_receiver"/>
</dbReference>
<dbReference type="RefSeq" id="WP_354636143.1">
    <property type="nucleotide sequence ID" value="NZ_CP159837.1"/>
</dbReference>
<dbReference type="PROSITE" id="PS50112">
    <property type="entry name" value="PAS"/>
    <property type="match status" value="3"/>
</dbReference>
<feature type="region of interest" description="Disordered" evidence="21">
    <location>
        <begin position="1340"/>
        <end position="1361"/>
    </location>
</feature>
<dbReference type="InterPro" id="IPR008207">
    <property type="entry name" value="Sig_transdc_His_kin_Hpt_dom"/>
</dbReference>
<evidence type="ECO:0000256" key="20">
    <source>
        <dbReference type="SAM" id="Coils"/>
    </source>
</evidence>
<feature type="transmembrane region" description="Helical" evidence="22">
    <location>
        <begin position="72"/>
        <end position="94"/>
    </location>
</feature>
<dbReference type="PROSITE" id="PS50894">
    <property type="entry name" value="HPT"/>
    <property type="match status" value="1"/>
</dbReference>
<evidence type="ECO:0000256" key="1">
    <source>
        <dbReference type="ARBA" id="ARBA00000085"/>
    </source>
</evidence>
<dbReference type="Pfam" id="PF01627">
    <property type="entry name" value="Hpt"/>
    <property type="match status" value="1"/>
</dbReference>
<dbReference type="InterPro" id="IPR004358">
    <property type="entry name" value="Sig_transdc_His_kin-like_C"/>
</dbReference>
<evidence type="ECO:0000256" key="3">
    <source>
        <dbReference type="ARBA" id="ARBA00006402"/>
    </source>
</evidence>
<dbReference type="PANTHER" id="PTHR45339:SF1">
    <property type="entry name" value="HYBRID SIGNAL TRANSDUCTION HISTIDINE KINASE J"/>
    <property type="match status" value="1"/>
</dbReference>
<dbReference type="InterPro" id="IPR013656">
    <property type="entry name" value="PAS_4"/>
</dbReference>
<dbReference type="Pfam" id="PF00512">
    <property type="entry name" value="HisKA"/>
    <property type="match status" value="1"/>
</dbReference>
<keyword evidence="11" id="KW-0067">ATP-binding</keyword>
<dbReference type="SMART" id="SM00388">
    <property type="entry name" value="HisKA"/>
    <property type="match status" value="1"/>
</dbReference>